<evidence type="ECO:0000259" key="6">
    <source>
        <dbReference type="SMART" id="SM00528"/>
    </source>
</evidence>
<dbReference type="GO" id="GO:0009295">
    <property type="term" value="C:nucleoid"/>
    <property type="evidence" value="ECO:0007669"/>
    <property type="project" value="UniProtKB-SubCell"/>
</dbReference>
<keyword evidence="3" id="KW-0963">Cytoplasm</keyword>
<dbReference type="Pfam" id="PF00816">
    <property type="entry name" value="Histone_HNS"/>
    <property type="match status" value="1"/>
</dbReference>
<reference evidence="7 8" key="2">
    <citation type="journal article" date="2013" name="Int. J. Syst. Evol. Microbiol.">
        <title>Methylophaga nitratireducenticrescens sp. nov. and Methylophaga frappieri sp. nov., isolated from the biofilm of the methanol-fed denitrification system treating the seawater at the Montreal Biodome.</title>
        <authorList>
            <person name="Villeneuve C."/>
            <person name="Martineau C."/>
            <person name="Mauffrey F."/>
            <person name="Villemur R."/>
        </authorList>
    </citation>
    <scope>NUCLEOTIDE SEQUENCE [LARGE SCALE GENOMIC DNA]</scope>
    <source>
        <strain evidence="7 8">JAM1</strain>
    </source>
</reference>
<feature type="region of interest" description="Disordered" evidence="5">
    <location>
        <begin position="79"/>
        <end position="105"/>
    </location>
</feature>
<reference evidence="7 8" key="1">
    <citation type="journal article" date="2012" name="J. Bacteriol.">
        <title>Complete genome sequences of Methylophaga sp. strain JAM1 and Methylophaga sp. strain JAM7.</title>
        <authorList>
            <person name="Villeneuve C."/>
            <person name="Martineau C."/>
            <person name="Mauffrey F."/>
            <person name="Villemur R."/>
        </authorList>
    </citation>
    <scope>NUCLEOTIDE SEQUENCE [LARGE SCALE GENOMIC DNA]</scope>
    <source>
        <strain evidence="7 8">JAM1</strain>
    </source>
</reference>
<name>I1XI92_METNJ</name>
<dbReference type="PATRIC" id="fig|754476.3.peg.1257"/>
<dbReference type="GO" id="GO:0000976">
    <property type="term" value="F:transcription cis-regulatory region binding"/>
    <property type="evidence" value="ECO:0007669"/>
    <property type="project" value="TreeGrafter"/>
</dbReference>
<proteinExistence type="inferred from homology"/>
<dbReference type="Proteomes" id="UP000009144">
    <property type="component" value="Chromosome"/>
</dbReference>
<evidence type="ECO:0000313" key="8">
    <source>
        <dbReference type="Proteomes" id="UP000009144"/>
    </source>
</evidence>
<dbReference type="GO" id="GO:0003681">
    <property type="term" value="F:bent DNA binding"/>
    <property type="evidence" value="ECO:0007669"/>
    <property type="project" value="TreeGrafter"/>
</dbReference>
<dbReference type="PANTHER" id="PTHR38097:SF2">
    <property type="entry name" value="DNA-BINDING PROTEIN STPA"/>
    <property type="match status" value="1"/>
</dbReference>
<organism evidence="7 8">
    <name type="scientific">Methylophaga nitratireducenticrescens</name>
    <dbReference type="NCBI Taxonomy" id="754476"/>
    <lineage>
        <taxon>Bacteria</taxon>
        <taxon>Pseudomonadati</taxon>
        <taxon>Pseudomonadota</taxon>
        <taxon>Gammaproteobacteria</taxon>
        <taxon>Thiotrichales</taxon>
        <taxon>Piscirickettsiaceae</taxon>
        <taxon>Methylophaga</taxon>
    </lineage>
</organism>
<sequence length="128" mass="14479">MSNLSALQLEKLSEQELQKLISQSKKQIKKLKTKKVTELNSKDSDVVAVADAVRALAKEKKVTPAEALTAVAKNMRVGLSGARKPRAESADKYRHPQDPQKTWKGFGKRPLWLVEELNRGRKLEEFRI</sequence>
<dbReference type="AlphaFoldDB" id="I1XI92"/>
<dbReference type="OrthoDB" id="5297879at2"/>
<evidence type="ECO:0000313" key="7">
    <source>
        <dbReference type="EMBL" id="AFI84111.1"/>
    </source>
</evidence>
<evidence type="ECO:0000256" key="1">
    <source>
        <dbReference type="ARBA" id="ARBA00004453"/>
    </source>
</evidence>
<dbReference type="GO" id="GO:0003680">
    <property type="term" value="F:minor groove of adenine-thymine-rich DNA binding"/>
    <property type="evidence" value="ECO:0007669"/>
    <property type="project" value="TreeGrafter"/>
</dbReference>
<feature type="domain" description="DNA-binding protein H-NS-like C-terminal" evidence="6">
    <location>
        <begin position="83"/>
        <end position="128"/>
    </location>
</feature>
<dbReference type="SMART" id="SM00528">
    <property type="entry name" value="HNS"/>
    <property type="match status" value="1"/>
</dbReference>
<dbReference type="RefSeq" id="WP_014706484.1">
    <property type="nucleotide sequence ID" value="NC_017857.3"/>
</dbReference>
<comment type="similarity">
    <text evidence="2">Belongs to the histone-like protein H-NS family.</text>
</comment>
<keyword evidence="8" id="KW-1185">Reference proteome</keyword>
<evidence type="ECO:0000256" key="3">
    <source>
        <dbReference type="ARBA" id="ARBA00022490"/>
    </source>
</evidence>
<dbReference type="STRING" id="754476.Q7A_1274"/>
<dbReference type="eggNOG" id="COG2916">
    <property type="taxonomic scope" value="Bacteria"/>
</dbReference>
<dbReference type="Gene3D" id="4.10.430.10">
    <property type="entry name" value="Histone-like protein H-NS, C-terminal domain"/>
    <property type="match status" value="1"/>
</dbReference>
<feature type="compositionally biased region" description="Basic and acidic residues" evidence="5">
    <location>
        <begin position="85"/>
        <end position="98"/>
    </location>
</feature>
<keyword evidence="4 7" id="KW-0238">DNA-binding</keyword>
<accession>I1XI92</accession>
<comment type="subcellular location">
    <subcellularLocation>
        <location evidence="1">Cytoplasm</location>
        <location evidence="1">Nucleoid</location>
    </subcellularLocation>
</comment>
<dbReference type="InterPro" id="IPR027444">
    <property type="entry name" value="H-NS_C_dom"/>
</dbReference>
<dbReference type="PANTHER" id="PTHR38097">
    <property type="match status" value="1"/>
</dbReference>
<dbReference type="SUPFAM" id="SSF81273">
    <property type="entry name" value="H-NS histone-like proteins"/>
    <property type="match status" value="1"/>
</dbReference>
<dbReference type="EMBL" id="CP003390">
    <property type="protein sequence ID" value="AFI84111.1"/>
    <property type="molecule type" value="Genomic_DNA"/>
</dbReference>
<evidence type="ECO:0000256" key="2">
    <source>
        <dbReference type="ARBA" id="ARBA00010610"/>
    </source>
</evidence>
<dbReference type="HOGENOM" id="CLU_117503_1_2_6"/>
<dbReference type="KEGG" id="mej:Q7A_1274"/>
<dbReference type="GO" id="GO:0001217">
    <property type="term" value="F:DNA-binding transcription repressor activity"/>
    <property type="evidence" value="ECO:0007669"/>
    <property type="project" value="TreeGrafter"/>
</dbReference>
<dbReference type="InterPro" id="IPR037150">
    <property type="entry name" value="H-NS_C_dom_sf"/>
</dbReference>
<dbReference type="GO" id="GO:0005829">
    <property type="term" value="C:cytosol"/>
    <property type="evidence" value="ECO:0007669"/>
    <property type="project" value="TreeGrafter"/>
</dbReference>
<evidence type="ECO:0000256" key="4">
    <source>
        <dbReference type="ARBA" id="ARBA00023125"/>
    </source>
</evidence>
<gene>
    <name evidence="7" type="ordered locus">Q7A_1274</name>
</gene>
<evidence type="ECO:0000256" key="5">
    <source>
        <dbReference type="SAM" id="MobiDB-lite"/>
    </source>
</evidence>
<protein>
    <submittedName>
        <fullName evidence="7">DNA-binding protein H-NS</fullName>
    </submittedName>
</protein>
<dbReference type="GO" id="GO:0032993">
    <property type="term" value="C:protein-DNA complex"/>
    <property type="evidence" value="ECO:0007669"/>
    <property type="project" value="TreeGrafter"/>
</dbReference>